<dbReference type="Proteomes" id="UP000823935">
    <property type="component" value="Unassembled WGS sequence"/>
</dbReference>
<dbReference type="PANTHER" id="PTHR43673:SF2">
    <property type="entry name" value="NITROREDUCTASE"/>
    <property type="match status" value="1"/>
</dbReference>
<dbReference type="Gene3D" id="3.40.109.30">
    <property type="entry name" value="putative nitroreductase (tm1586), domain 2"/>
    <property type="match status" value="1"/>
</dbReference>
<protein>
    <submittedName>
        <fullName evidence="7">Nitroreductase family protein</fullName>
    </submittedName>
</protein>
<evidence type="ECO:0000313" key="7">
    <source>
        <dbReference type="EMBL" id="HIS31321.1"/>
    </source>
</evidence>
<evidence type="ECO:0000256" key="4">
    <source>
        <dbReference type="ARBA" id="ARBA00022643"/>
    </source>
</evidence>
<evidence type="ECO:0000313" key="8">
    <source>
        <dbReference type="Proteomes" id="UP000823935"/>
    </source>
</evidence>
<sequence length="256" mass="29418">MTLYEAIFCRRSVRSYRMEAIDKAILENIPKFMEEVTPLFPEIKTQLKIIDRVEKKEKVSGLTNVRAPYYAAFYSEKKERSDMNAGFLMEYLSLYLESRGLGTCFLGTASKKYKEEEEAGRSFVMILAFGKPKNAAGRKDYDVNRLSLEKLCAYKESPKAQIRQLLEAARLAPSAMNVQPWRFVVYENRIHVFSKKPMDAKGMAGKYTEFNFGVMFANVMVAAEELWVDVDLIRLGNITHMSLPNNQYVLSILLKP</sequence>
<dbReference type="CDD" id="cd02062">
    <property type="entry name" value="Nitro_FMN_reductase"/>
    <property type="match status" value="1"/>
</dbReference>
<comment type="similarity">
    <text evidence="2">Belongs to the nitroreductase family.</text>
</comment>
<reference evidence="7" key="2">
    <citation type="journal article" date="2021" name="PeerJ">
        <title>Extensive microbial diversity within the chicken gut microbiome revealed by metagenomics and culture.</title>
        <authorList>
            <person name="Gilroy R."/>
            <person name="Ravi A."/>
            <person name="Getino M."/>
            <person name="Pursley I."/>
            <person name="Horton D.L."/>
            <person name="Alikhan N.F."/>
            <person name="Baker D."/>
            <person name="Gharbi K."/>
            <person name="Hall N."/>
            <person name="Watson M."/>
            <person name="Adriaenssens E.M."/>
            <person name="Foster-Nyarko E."/>
            <person name="Jarju S."/>
            <person name="Secka A."/>
            <person name="Antonio M."/>
            <person name="Oren A."/>
            <person name="Chaudhuri R.R."/>
            <person name="La Ragione R."/>
            <person name="Hildebrand F."/>
            <person name="Pallen M.J."/>
        </authorList>
    </citation>
    <scope>NUCLEOTIDE SEQUENCE</scope>
    <source>
        <strain evidence="7">CHK190-19873</strain>
    </source>
</reference>
<dbReference type="InterPro" id="IPR029478">
    <property type="entry name" value="TM1586_NiRdase"/>
</dbReference>
<evidence type="ECO:0000256" key="2">
    <source>
        <dbReference type="ARBA" id="ARBA00007118"/>
    </source>
</evidence>
<organism evidence="7 8">
    <name type="scientific">Candidatus Limivivens intestinipullorum</name>
    <dbReference type="NCBI Taxonomy" id="2840858"/>
    <lineage>
        <taxon>Bacteria</taxon>
        <taxon>Bacillati</taxon>
        <taxon>Bacillota</taxon>
        <taxon>Clostridia</taxon>
        <taxon>Lachnospirales</taxon>
        <taxon>Lachnospiraceae</taxon>
        <taxon>Lachnospiraceae incertae sedis</taxon>
        <taxon>Candidatus Limivivens</taxon>
    </lineage>
</organism>
<feature type="domain" description="Putative nitroreductase TM1586" evidence="6">
    <location>
        <begin position="3"/>
        <end position="215"/>
    </location>
</feature>
<dbReference type="Gene3D" id="3.40.109.10">
    <property type="entry name" value="NADH Oxidase"/>
    <property type="match status" value="1"/>
</dbReference>
<evidence type="ECO:0000256" key="5">
    <source>
        <dbReference type="ARBA" id="ARBA00023002"/>
    </source>
</evidence>
<proteinExistence type="inferred from homology"/>
<name>A0A9D1JJM1_9FIRM</name>
<gene>
    <name evidence="7" type="ORF">IAB44_07210</name>
</gene>
<evidence type="ECO:0000256" key="3">
    <source>
        <dbReference type="ARBA" id="ARBA00022630"/>
    </source>
</evidence>
<keyword evidence="5" id="KW-0560">Oxidoreductase</keyword>
<dbReference type="PANTHER" id="PTHR43673">
    <property type="entry name" value="NAD(P)H NITROREDUCTASE YDGI-RELATED"/>
    <property type="match status" value="1"/>
</dbReference>
<keyword evidence="4" id="KW-0288">FMN</keyword>
<dbReference type="GO" id="GO:0016491">
    <property type="term" value="F:oxidoreductase activity"/>
    <property type="evidence" value="ECO:0007669"/>
    <property type="project" value="UniProtKB-KW"/>
</dbReference>
<reference evidence="7" key="1">
    <citation type="submission" date="2020-10" db="EMBL/GenBank/DDBJ databases">
        <authorList>
            <person name="Gilroy R."/>
        </authorList>
    </citation>
    <scope>NUCLEOTIDE SEQUENCE</scope>
    <source>
        <strain evidence="7">CHK190-19873</strain>
    </source>
</reference>
<dbReference type="Pfam" id="PF14512">
    <property type="entry name" value="TM1586_NiRdase"/>
    <property type="match status" value="1"/>
</dbReference>
<accession>A0A9D1JJM1</accession>
<dbReference type="SUPFAM" id="SSF55469">
    <property type="entry name" value="FMN-dependent nitroreductase-like"/>
    <property type="match status" value="2"/>
</dbReference>
<evidence type="ECO:0000259" key="6">
    <source>
        <dbReference type="Pfam" id="PF14512"/>
    </source>
</evidence>
<evidence type="ECO:0000256" key="1">
    <source>
        <dbReference type="ARBA" id="ARBA00001917"/>
    </source>
</evidence>
<comment type="cofactor">
    <cofactor evidence="1">
        <name>FMN</name>
        <dbReference type="ChEBI" id="CHEBI:58210"/>
    </cofactor>
</comment>
<comment type="caution">
    <text evidence="7">The sequence shown here is derived from an EMBL/GenBank/DDBJ whole genome shotgun (WGS) entry which is preliminary data.</text>
</comment>
<dbReference type="EMBL" id="DVIQ01000035">
    <property type="protein sequence ID" value="HIS31321.1"/>
    <property type="molecule type" value="Genomic_DNA"/>
</dbReference>
<keyword evidence="3" id="KW-0285">Flavoprotein</keyword>
<dbReference type="AlphaFoldDB" id="A0A9D1JJM1"/>
<dbReference type="InterPro" id="IPR000415">
    <property type="entry name" value="Nitroreductase-like"/>
</dbReference>